<dbReference type="EMBL" id="SDGZ01000023">
    <property type="protein sequence ID" value="TYC48230.1"/>
    <property type="molecule type" value="Genomic_DNA"/>
</dbReference>
<evidence type="ECO:0000256" key="2">
    <source>
        <dbReference type="SAM" id="Phobius"/>
    </source>
</evidence>
<gene>
    <name evidence="3" type="ORF">ESZ50_09630</name>
</gene>
<evidence type="ECO:0000256" key="1">
    <source>
        <dbReference type="SAM" id="MobiDB-lite"/>
    </source>
</evidence>
<feature type="compositionally biased region" description="Low complexity" evidence="1">
    <location>
        <begin position="1"/>
        <end position="35"/>
    </location>
</feature>
<proteinExistence type="predicted"/>
<comment type="caution">
    <text evidence="3">The sequence shown here is derived from an EMBL/GenBank/DDBJ whole genome shotgun (WGS) entry which is preliminary data.</text>
</comment>
<name>A0A6C2C2E2_9LACO</name>
<feature type="region of interest" description="Disordered" evidence="1">
    <location>
        <begin position="1"/>
        <end position="37"/>
    </location>
</feature>
<dbReference type="RefSeq" id="WP_148623424.1">
    <property type="nucleotide sequence ID" value="NZ_SDGZ01000023.1"/>
</dbReference>
<feature type="transmembrane region" description="Helical" evidence="2">
    <location>
        <begin position="46"/>
        <end position="62"/>
    </location>
</feature>
<evidence type="ECO:0000313" key="3">
    <source>
        <dbReference type="EMBL" id="TYC48230.1"/>
    </source>
</evidence>
<keyword evidence="2" id="KW-0812">Transmembrane</keyword>
<sequence length="67" mass="6908">DSESVSGSTSESTSESGSTSTSENNSTSGSELNNSLPITGYSDSEYFELLGGLLLSLAIIGIKRKKS</sequence>
<protein>
    <submittedName>
        <fullName evidence="3">LPXTG cell wall anchor domain-containing protein</fullName>
    </submittedName>
</protein>
<evidence type="ECO:0000313" key="4">
    <source>
        <dbReference type="Proteomes" id="UP000371977"/>
    </source>
</evidence>
<dbReference type="AlphaFoldDB" id="A0A6C2C2E2"/>
<organism evidence="3 4">
    <name type="scientific">Weissella muntiaci</name>
    <dbReference type="NCBI Taxonomy" id="2508881"/>
    <lineage>
        <taxon>Bacteria</taxon>
        <taxon>Bacillati</taxon>
        <taxon>Bacillota</taxon>
        <taxon>Bacilli</taxon>
        <taxon>Lactobacillales</taxon>
        <taxon>Lactobacillaceae</taxon>
        <taxon>Weissella</taxon>
    </lineage>
</organism>
<keyword evidence="2" id="KW-1133">Transmembrane helix</keyword>
<dbReference type="Proteomes" id="UP000371977">
    <property type="component" value="Unassembled WGS sequence"/>
</dbReference>
<keyword evidence="4" id="KW-1185">Reference proteome</keyword>
<accession>A0A6C2C2E2</accession>
<reference evidence="3 4" key="1">
    <citation type="submission" date="2019-01" db="EMBL/GenBank/DDBJ databases">
        <title>Weissella sp. nov., a novel lactic acid bacterium isolated from animal feces.</title>
        <authorList>
            <person name="Wang L.-T."/>
        </authorList>
    </citation>
    <scope>NUCLEOTIDE SEQUENCE [LARGE SCALE GENOMIC DNA]</scope>
    <source>
        <strain evidence="3 4">8H-2</strain>
    </source>
</reference>
<dbReference type="NCBIfam" id="TIGR01167">
    <property type="entry name" value="LPXTG_anchor"/>
    <property type="match status" value="1"/>
</dbReference>
<feature type="non-terminal residue" evidence="3">
    <location>
        <position position="1"/>
    </location>
</feature>
<keyword evidence="2" id="KW-0472">Membrane</keyword>